<dbReference type="EMBL" id="JACXVP010000001">
    <property type="protein sequence ID" value="KAG5628859.1"/>
    <property type="molecule type" value="Genomic_DNA"/>
</dbReference>
<organism evidence="2 3">
    <name type="scientific">Solanum commersonii</name>
    <name type="common">Commerson's wild potato</name>
    <name type="synonym">Commerson's nightshade</name>
    <dbReference type="NCBI Taxonomy" id="4109"/>
    <lineage>
        <taxon>Eukaryota</taxon>
        <taxon>Viridiplantae</taxon>
        <taxon>Streptophyta</taxon>
        <taxon>Embryophyta</taxon>
        <taxon>Tracheophyta</taxon>
        <taxon>Spermatophyta</taxon>
        <taxon>Magnoliopsida</taxon>
        <taxon>eudicotyledons</taxon>
        <taxon>Gunneridae</taxon>
        <taxon>Pentapetalae</taxon>
        <taxon>asterids</taxon>
        <taxon>lamiids</taxon>
        <taxon>Solanales</taxon>
        <taxon>Solanaceae</taxon>
        <taxon>Solanoideae</taxon>
        <taxon>Solaneae</taxon>
        <taxon>Solanum</taxon>
    </lineage>
</organism>
<gene>
    <name evidence="2" type="ORF">H5410_000576</name>
</gene>
<dbReference type="AlphaFoldDB" id="A0A9J6AXB5"/>
<comment type="caution">
    <text evidence="2">The sequence shown here is derived from an EMBL/GenBank/DDBJ whole genome shotgun (WGS) entry which is preliminary data.</text>
</comment>
<evidence type="ECO:0000313" key="3">
    <source>
        <dbReference type="Proteomes" id="UP000824120"/>
    </source>
</evidence>
<accession>A0A9J6AXB5</accession>
<feature type="transmembrane region" description="Helical" evidence="1">
    <location>
        <begin position="93"/>
        <end position="118"/>
    </location>
</feature>
<reference evidence="2 3" key="1">
    <citation type="submission" date="2020-09" db="EMBL/GenBank/DDBJ databases">
        <title>De no assembly of potato wild relative species, Solanum commersonii.</title>
        <authorList>
            <person name="Cho K."/>
        </authorList>
    </citation>
    <scope>NUCLEOTIDE SEQUENCE [LARGE SCALE GENOMIC DNA]</scope>
    <source>
        <strain evidence="2">LZ3.2</strain>
        <tissue evidence="2">Leaf</tissue>
    </source>
</reference>
<keyword evidence="1" id="KW-0472">Membrane</keyword>
<keyword evidence="1" id="KW-1133">Transmembrane helix</keyword>
<dbReference type="Proteomes" id="UP000824120">
    <property type="component" value="Chromosome 1"/>
</dbReference>
<keyword evidence="1" id="KW-0812">Transmembrane</keyword>
<evidence type="ECO:0000313" key="2">
    <source>
        <dbReference type="EMBL" id="KAG5628859.1"/>
    </source>
</evidence>
<name>A0A9J6AXB5_SOLCO</name>
<evidence type="ECO:0000256" key="1">
    <source>
        <dbReference type="SAM" id="Phobius"/>
    </source>
</evidence>
<dbReference type="OrthoDB" id="1301438at2759"/>
<protein>
    <submittedName>
        <fullName evidence="2">Uncharacterized protein</fullName>
    </submittedName>
</protein>
<keyword evidence="3" id="KW-1185">Reference proteome</keyword>
<proteinExistence type="predicted"/>
<sequence>MDSLHMFKSEISSILAPEGMLMPAKPTMTAAAPSWWDKIHLPSMWKDIQPKVTSSCTSCDGVILFTANLKSGVPQATTPFGLDQEEEEGDSSIISWQAVLMGYGCGLVIGLSIIYIMLSTQYPALFSRMNVELEHKILKRIKRHKKRN</sequence>